<feature type="region of interest" description="Disordered" evidence="3">
    <location>
        <begin position="464"/>
        <end position="484"/>
    </location>
</feature>
<feature type="compositionally biased region" description="Acidic residues" evidence="3">
    <location>
        <begin position="27"/>
        <end position="38"/>
    </location>
</feature>
<dbReference type="InterPro" id="IPR000504">
    <property type="entry name" value="RRM_dom"/>
</dbReference>
<dbReference type="EMBL" id="JAIWQS010000004">
    <property type="protein sequence ID" value="KAJ8766809.1"/>
    <property type="molecule type" value="Genomic_DNA"/>
</dbReference>
<proteinExistence type="predicted"/>
<evidence type="ECO:0000256" key="1">
    <source>
        <dbReference type="ARBA" id="ARBA00022884"/>
    </source>
</evidence>
<dbReference type="Proteomes" id="UP001159364">
    <property type="component" value="Linkage Group LG04"/>
</dbReference>
<dbReference type="PANTHER" id="PTHR10352">
    <property type="entry name" value="EUKARYOTIC TRANSLATION INITIATION FACTOR 3 SUBUNIT G"/>
    <property type="match status" value="1"/>
</dbReference>
<dbReference type="PROSITE" id="PS50102">
    <property type="entry name" value="RRM"/>
    <property type="match status" value="2"/>
</dbReference>
<feature type="region of interest" description="Disordered" evidence="3">
    <location>
        <begin position="337"/>
        <end position="392"/>
    </location>
</feature>
<evidence type="ECO:0000256" key="3">
    <source>
        <dbReference type="SAM" id="MobiDB-lite"/>
    </source>
</evidence>
<protein>
    <recommendedName>
        <fullName evidence="4">RRM domain-containing protein</fullName>
    </recommendedName>
</protein>
<feature type="domain" description="RRM" evidence="4">
    <location>
        <begin position="160"/>
        <end position="237"/>
    </location>
</feature>
<reference evidence="5 6" key="1">
    <citation type="submission" date="2021-09" db="EMBL/GenBank/DDBJ databases">
        <title>Genomic insights and catalytic innovation underlie evolution of tropane alkaloids biosynthesis.</title>
        <authorList>
            <person name="Wang Y.-J."/>
            <person name="Tian T."/>
            <person name="Huang J.-P."/>
            <person name="Huang S.-X."/>
        </authorList>
    </citation>
    <scope>NUCLEOTIDE SEQUENCE [LARGE SCALE GENOMIC DNA]</scope>
    <source>
        <strain evidence="5">KIB-2018</strain>
        <tissue evidence="5">Leaf</tissue>
    </source>
</reference>
<feature type="compositionally biased region" description="Acidic residues" evidence="3">
    <location>
        <begin position="60"/>
        <end position="69"/>
    </location>
</feature>
<feature type="domain" description="RRM" evidence="4">
    <location>
        <begin position="256"/>
        <end position="339"/>
    </location>
</feature>
<dbReference type="SUPFAM" id="SSF54928">
    <property type="entry name" value="RNA-binding domain, RBD"/>
    <property type="match status" value="2"/>
</dbReference>
<feature type="compositionally biased region" description="Basic residues" evidence="3">
    <location>
        <begin position="349"/>
        <end position="368"/>
    </location>
</feature>
<dbReference type="GO" id="GO:0003723">
    <property type="term" value="F:RNA binding"/>
    <property type="evidence" value="ECO:0007669"/>
    <property type="project" value="UniProtKB-UniRule"/>
</dbReference>
<name>A0AAV8TKX1_9ROSI</name>
<accession>A0AAV8TKX1</accession>
<evidence type="ECO:0000259" key="4">
    <source>
        <dbReference type="PROSITE" id="PS50102"/>
    </source>
</evidence>
<sequence length="484" mass="52424">MARKRKQRSSEPTANQPQQESYPETIQEVEEEEVEEQDHEQQEQQQQQEEEEQGDKGGGDEEPAQEEQEQQPQTLDSSNEAVAEDPVGPGSNEGGDKEETGYGDEENVKEEDLLDEEPLEKLLEPFGKDQLMTILRKAVDKHPDVMDCVREFAYADPALRKIFVHGLGWDTTAETLKSEFEKYGEIEDCKAVTDRVSGKSKGYAFILYKSAIGARKALKEPQKKIGSRIASCQLATAGPAPVQPPTTPVVSEYTQRKIFVSNVSADVDPEKLLQFFRQFGEIEEGPLGLDKLTGKPKGFALFVYKSVESAKRALEIPYKNFDGQTLHCQKAIDTPKYNKQGFGNSSGGGHHKHHHHQPHYQHSAKKGKFNSSASGPGHLMAPSGSSPGFNPGMVSQGMNPAIGQALTALIASQGAGLGIGNLLGTFGGAPVNQGLPPAGYGNQAGVAYGNQQPVQGGYMNPQINPQIGQGGGGRSQQGGPYMGH</sequence>
<feature type="compositionally biased region" description="Polar residues" evidence="3">
    <location>
        <begin position="10"/>
        <end position="24"/>
    </location>
</feature>
<gene>
    <name evidence="5" type="ORF">K2173_008363</name>
</gene>
<feature type="compositionally biased region" description="Gly residues" evidence="3">
    <location>
        <begin position="468"/>
        <end position="484"/>
    </location>
</feature>
<organism evidence="5 6">
    <name type="scientific">Erythroxylum novogranatense</name>
    <dbReference type="NCBI Taxonomy" id="1862640"/>
    <lineage>
        <taxon>Eukaryota</taxon>
        <taxon>Viridiplantae</taxon>
        <taxon>Streptophyta</taxon>
        <taxon>Embryophyta</taxon>
        <taxon>Tracheophyta</taxon>
        <taxon>Spermatophyta</taxon>
        <taxon>Magnoliopsida</taxon>
        <taxon>eudicotyledons</taxon>
        <taxon>Gunneridae</taxon>
        <taxon>Pentapetalae</taxon>
        <taxon>rosids</taxon>
        <taxon>fabids</taxon>
        <taxon>Malpighiales</taxon>
        <taxon>Erythroxylaceae</taxon>
        <taxon>Erythroxylum</taxon>
    </lineage>
</organism>
<evidence type="ECO:0000256" key="2">
    <source>
        <dbReference type="PROSITE-ProRule" id="PRU00176"/>
    </source>
</evidence>
<dbReference type="AlphaFoldDB" id="A0AAV8TKX1"/>
<dbReference type="SMART" id="SM00360">
    <property type="entry name" value="RRM"/>
    <property type="match status" value="2"/>
</dbReference>
<keyword evidence="1 2" id="KW-0694">RNA-binding</keyword>
<feature type="compositionally biased region" description="Acidic residues" evidence="3">
    <location>
        <begin position="101"/>
        <end position="116"/>
    </location>
</feature>
<comment type="caution">
    <text evidence="5">The sequence shown here is derived from an EMBL/GenBank/DDBJ whole genome shotgun (WGS) entry which is preliminary data.</text>
</comment>
<feature type="region of interest" description="Disordered" evidence="3">
    <location>
        <begin position="1"/>
        <end position="116"/>
    </location>
</feature>
<dbReference type="Pfam" id="PF00076">
    <property type="entry name" value="RRM_1"/>
    <property type="match status" value="2"/>
</dbReference>
<dbReference type="InterPro" id="IPR035979">
    <property type="entry name" value="RBD_domain_sf"/>
</dbReference>
<dbReference type="Gene3D" id="3.30.70.330">
    <property type="match status" value="2"/>
</dbReference>
<evidence type="ECO:0000313" key="6">
    <source>
        <dbReference type="Proteomes" id="UP001159364"/>
    </source>
</evidence>
<keyword evidence="6" id="KW-1185">Reference proteome</keyword>
<dbReference type="InterPro" id="IPR012677">
    <property type="entry name" value="Nucleotide-bd_a/b_plait_sf"/>
</dbReference>
<evidence type="ECO:0000313" key="5">
    <source>
        <dbReference type="EMBL" id="KAJ8766809.1"/>
    </source>
</evidence>